<accession>A0AAV1TD32</accession>
<sequence length="89" mass="10007">MRFDKFRAVMGKAITSFLLNTMWLLLCFTLKDCTVSKCVIWSQASMASQVIKRNAGTVLATWPRAESTEQIPTRCHARLEPIKEVGVSS</sequence>
<gene>
    <name evidence="1" type="ORF">PM001_LOCUS4213</name>
</gene>
<dbReference type="Proteomes" id="UP001162060">
    <property type="component" value="Unassembled WGS sequence"/>
</dbReference>
<name>A0AAV1TD32_9STRA</name>
<evidence type="ECO:0000313" key="1">
    <source>
        <dbReference type="EMBL" id="CAK7910729.1"/>
    </source>
</evidence>
<proteinExistence type="predicted"/>
<reference evidence="1" key="1">
    <citation type="submission" date="2024-01" db="EMBL/GenBank/DDBJ databases">
        <authorList>
            <person name="Webb A."/>
        </authorList>
    </citation>
    <scope>NUCLEOTIDE SEQUENCE</scope>
    <source>
        <strain evidence="1">Pm1</strain>
    </source>
</reference>
<dbReference type="AlphaFoldDB" id="A0AAV1TD32"/>
<protein>
    <recommendedName>
        <fullName evidence="3">Secreted protein</fullName>
    </recommendedName>
</protein>
<organism evidence="1 2">
    <name type="scientific">Peronospora matthiolae</name>
    <dbReference type="NCBI Taxonomy" id="2874970"/>
    <lineage>
        <taxon>Eukaryota</taxon>
        <taxon>Sar</taxon>
        <taxon>Stramenopiles</taxon>
        <taxon>Oomycota</taxon>
        <taxon>Peronosporomycetes</taxon>
        <taxon>Peronosporales</taxon>
        <taxon>Peronosporaceae</taxon>
        <taxon>Peronospora</taxon>
    </lineage>
</organism>
<comment type="caution">
    <text evidence="1">The sequence shown here is derived from an EMBL/GenBank/DDBJ whole genome shotgun (WGS) entry which is preliminary data.</text>
</comment>
<dbReference type="EMBL" id="CAKLBY020000036">
    <property type="protein sequence ID" value="CAK7910729.1"/>
    <property type="molecule type" value="Genomic_DNA"/>
</dbReference>
<evidence type="ECO:0008006" key="3">
    <source>
        <dbReference type="Google" id="ProtNLM"/>
    </source>
</evidence>
<evidence type="ECO:0000313" key="2">
    <source>
        <dbReference type="Proteomes" id="UP001162060"/>
    </source>
</evidence>